<protein>
    <recommendedName>
        <fullName evidence="2">Peptide-N-glycosidase F C-terminal domain-containing protein</fullName>
    </recommendedName>
</protein>
<feature type="non-terminal residue" evidence="3">
    <location>
        <position position="441"/>
    </location>
</feature>
<dbReference type="InterPro" id="IPR015197">
    <property type="entry name" value="PngaseF_C"/>
</dbReference>
<dbReference type="Gene3D" id="2.60.120.230">
    <property type="match status" value="2"/>
</dbReference>
<reference evidence="3" key="1">
    <citation type="submission" date="2018-05" db="EMBL/GenBank/DDBJ databases">
        <authorList>
            <person name="Lanie J.A."/>
            <person name="Ng W.-L."/>
            <person name="Kazmierczak K.M."/>
            <person name="Andrzejewski T.M."/>
            <person name="Davidsen T.M."/>
            <person name="Wayne K.J."/>
            <person name="Tettelin H."/>
            <person name="Glass J.I."/>
            <person name="Rusch D."/>
            <person name="Podicherti R."/>
            <person name="Tsui H.-C.T."/>
            <person name="Winkler M.E."/>
        </authorList>
    </citation>
    <scope>NUCLEOTIDE SEQUENCE</scope>
</reference>
<keyword evidence="1" id="KW-1015">Disulfide bond</keyword>
<proteinExistence type="predicted"/>
<dbReference type="InterPro" id="IPR008977">
    <property type="entry name" value="PHM/PNGase_F_dom_sf"/>
</dbReference>
<name>A0A381UPB6_9ZZZZ</name>
<sequence length="441" mass="50075">MKYYLIALCICPLLSAQGGDTLTIYPITFSTPSPEGWNAQYKTTAHFPNTGGQWAKILMVQTLKCDSLTAGDKYPCGEWDYIWSTFVDVPKGDSTEQFCLGSFVTPYGKRLEMGGASGWEWIYDISEYAPILKGDLNLRVGNNQELLDLKFHFIRGKPSRNVISVENIYPYADYKYEHLADDSLLISTDIILNPIASAYRIKSIVSGHGHAGPRNCCEWDSKTHTWYMEGYELFRWNVWTDCGNNPIYPQGGTWPFDRAGWCPGTIVDEHEFELTPFVSPGDTLNLDYGIENYYDNGEKDGTFRMTHQLISYGTPNFKNDVELVDIISPSSTDKYRRINPICDNPQIIIRNSGAFDLQTVQIKYGLTKGKKITYNWHGNLSFLESDTLILPSLDWQKLKKNPIFRVALHSPNGVRDEKEQNNSLTSTALLPLQLPAEFELQ</sequence>
<gene>
    <name evidence="3" type="ORF">METZ01_LOCUS82804</name>
</gene>
<dbReference type="EMBL" id="UINC01006839">
    <property type="protein sequence ID" value="SVA29950.1"/>
    <property type="molecule type" value="Genomic_DNA"/>
</dbReference>
<evidence type="ECO:0000256" key="1">
    <source>
        <dbReference type="ARBA" id="ARBA00023157"/>
    </source>
</evidence>
<dbReference type="InterPro" id="IPR014784">
    <property type="entry name" value="Cu2_ascorb_mOase-like_C"/>
</dbReference>
<dbReference type="AlphaFoldDB" id="A0A381UPB6"/>
<organism evidence="3">
    <name type="scientific">marine metagenome</name>
    <dbReference type="NCBI Taxonomy" id="408172"/>
    <lineage>
        <taxon>unclassified sequences</taxon>
        <taxon>metagenomes</taxon>
        <taxon>ecological metagenomes</taxon>
    </lineage>
</organism>
<dbReference type="SUPFAM" id="SSF49742">
    <property type="entry name" value="PHM/PNGase F"/>
    <property type="match status" value="1"/>
</dbReference>
<accession>A0A381UPB6</accession>
<dbReference type="GO" id="GO:0016715">
    <property type="term" value="F:oxidoreductase activity, acting on paired donors, with incorporation or reduction of molecular oxygen, reduced ascorbate as one donor, and incorporation of one atom of oxygen"/>
    <property type="evidence" value="ECO:0007669"/>
    <property type="project" value="InterPro"/>
</dbReference>
<evidence type="ECO:0000313" key="3">
    <source>
        <dbReference type="EMBL" id="SVA29950.1"/>
    </source>
</evidence>
<dbReference type="Pfam" id="PF09113">
    <property type="entry name" value="N-glycanase_C"/>
    <property type="match status" value="1"/>
</dbReference>
<evidence type="ECO:0000259" key="2">
    <source>
        <dbReference type="Pfam" id="PF09113"/>
    </source>
</evidence>
<feature type="domain" description="Peptide-N-glycosidase F C-terminal" evidence="2">
    <location>
        <begin position="186"/>
        <end position="309"/>
    </location>
</feature>